<keyword evidence="3" id="KW-1185">Reference proteome</keyword>
<accession>A0A401NMG3</accession>
<dbReference type="Proteomes" id="UP000288216">
    <property type="component" value="Unassembled WGS sequence"/>
</dbReference>
<feature type="coiled-coil region" evidence="1">
    <location>
        <begin position="170"/>
        <end position="204"/>
    </location>
</feature>
<protein>
    <submittedName>
        <fullName evidence="2">Uncharacterized protein</fullName>
    </submittedName>
</protein>
<gene>
    <name evidence="2" type="ORF">scyTo_0004194</name>
</gene>
<organism evidence="2 3">
    <name type="scientific">Scyliorhinus torazame</name>
    <name type="common">Cloudy catshark</name>
    <name type="synonym">Catulus torazame</name>
    <dbReference type="NCBI Taxonomy" id="75743"/>
    <lineage>
        <taxon>Eukaryota</taxon>
        <taxon>Metazoa</taxon>
        <taxon>Chordata</taxon>
        <taxon>Craniata</taxon>
        <taxon>Vertebrata</taxon>
        <taxon>Chondrichthyes</taxon>
        <taxon>Elasmobranchii</taxon>
        <taxon>Galeomorphii</taxon>
        <taxon>Galeoidea</taxon>
        <taxon>Carcharhiniformes</taxon>
        <taxon>Scyliorhinidae</taxon>
        <taxon>Scyliorhinus</taxon>
    </lineage>
</organism>
<name>A0A401NMG3_SCYTO</name>
<reference evidence="2 3" key="1">
    <citation type="journal article" date="2018" name="Nat. Ecol. Evol.">
        <title>Shark genomes provide insights into elasmobranch evolution and the origin of vertebrates.</title>
        <authorList>
            <person name="Hara Y"/>
            <person name="Yamaguchi K"/>
            <person name="Onimaru K"/>
            <person name="Kadota M"/>
            <person name="Koyanagi M"/>
            <person name="Keeley SD"/>
            <person name="Tatsumi K"/>
            <person name="Tanaka K"/>
            <person name="Motone F"/>
            <person name="Kageyama Y"/>
            <person name="Nozu R"/>
            <person name="Adachi N"/>
            <person name="Nishimura O"/>
            <person name="Nakagawa R"/>
            <person name="Tanegashima C"/>
            <person name="Kiyatake I"/>
            <person name="Matsumoto R"/>
            <person name="Murakumo K"/>
            <person name="Nishida K"/>
            <person name="Terakita A"/>
            <person name="Kuratani S"/>
            <person name="Sato K"/>
            <person name="Hyodo S Kuraku.S."/>
        </authorList>
    </citation>
    <scope>NUCLEOTIDE SEQUENCE [LARGE SCALE GENOMIC DNA]</scope>
</reference>
<keyword evidence="1" id="KW-0175">Coiled coil</keyword>
<evidence type="ECO:0000313" key="2">
    <source>
        <dbReference type="EMBL" id="GCB62042.1"/>
    </source>
</evidence>
<evidence type="ECO:0000256" key="1">
    <source>
        <dbReference type="SAM" id="Coils"/>
    </source>
</evidence>
<comment type="caution">
    <text evidence="2">The sequence shown here is derived from an EMBL/GenBank/DDBJ whole genome shotgun (WGS) entry which is preliminary data.</text>
</comment>
<proteinExistence type="predicted"/>
<evidence type="ECO:0000313" key="3">
    <source>
        <dbReference type="Proteomes" id="UP000288216"/>
    </source>
</evidence>
<dbReference type="AlphaFoldDB" id="A0A401NMG3"/>
<sequence>MRSQHLELSLVPIFMLSAQQAGGGWSDNSRWEDQSILVTNTWSLIGDYLFWCPYLSLFVLGIKMMSNHWKRAVGSLPCTIPKSEFHSLKVPENFERLDMHPSKNMVGRNKRQQADPEALESVVEGAMATGPEPILPVYGTIYFLNTRFEKQRMETSEDLVRVIDPTKAAVERVEQQLESQGTLLQTMEESVSDHNDRLAVMEAELSLIASSFNKV</sequence>
<dbReference type="EMBL" id="BFAA01001223">
    <property type="protein sequence ID" value="GCB62042.1"/>
    <property type="molecule type" value="Genomic_DNA"/>
</dbReference>